<evidence type="ECO:0000313" key="2">
    <source>
        <dbReference type="Proteomes" id="UP001500909"/>
    </source>
</evidence>
<reference evidence="1 2" key="1">
    <citation type="journal article" date="2019" name="Int. J. Syst. Evol. Microbiol.">
        <title>The Global Catalogue of Microorganisms (GCM) 10K type strain sequencing project: providing services to taxonomists for standard genome sequencing and annotation.</title>
        <authorList>
            <consortium name="The Broad Institute Genomics Platform"/>
            <consortium name="The Broad Institute Genome Sequencing Center for Infectious Disease"/>
            <person name="Wu L."/>
            <person name="Ma J."/>
        </authorList>
    </citation>
    <scope>NUCLEOTIDE SEQUENCE [LARGE SCALE GENOMIC DNA]</scope>
    <source>
        <strain evidence="1 2">JCM 4805</strain>
    </source>
</reference>
<protein>
    <submittedName>
        <fullName evidence="1">Uncharacterized protein</fullName>
    </submittedName>
</protein>
<dbReference type="Proteomes" id="UP001500909">
    <property type="component" value="Unassembled WGS sequence"/>
</dbReference>
<evidence type="ECO:0000313" key="1">
    <source>
        <dbReference type="EMBL" id="GAA0492457.1"/>
    </source>
</evidence>
<proteinExistence type="predicted"/>
<gene>
    <name evidence="1" type="ORF">GCM10010361_67120</name>
</gene>
<sequence length="122" mass="13487">MDGKATIDSVDGEATIDGERCSGVDAGRARTWLRRGLRTPAFAARLLRPADPARHCRARVTFCIEILFRSKNCLRPAAGVDRTGERVPKECEVRIPECGVLSATCGVRCRRVVIPRRCRPIP</sequence>
<dbReference type="EMBL" id="BAAABY010000051">
    <property type="protein sequence ID" value="GAA0492457.1"/>
    <property type="molecule type" value="Genomic_DNA"/>
</dbReference>
<organism evidence="1 2">
    <name type="scientific">Streptomyces olivaceiscleroticus</name>
    <dbReference type="NCBI Taxonomy" id="68245"/>
    <lineage>
        <taxon>Bacteria</taxon>
        <taxon>Bacillati</taxon>
        <taxon>Actinomycetota</taxon>
        <taxon>Actinomycetes</taxon>
        <taxon>Kitasatosporales</taxon>
        <taxon>Streptomycetaceae</taxon>
        <taxon>Streptomyces</taxon>
    </lineage>
</organism>
<comment type="caution">
    <text evidence="1">The sequence shown here is derived from an EMBL/GenBank/DDBJ whole genome shotgun (WGS) entry which is preliminary data.</text>
</comment>
<name>A0ABN1B8W7_9ACTN</name>
<keyword evidence="2" id="KW-1185">Reference proteome</keyword>
<accession>A0ABN1B8W7</accession>